<protein>
    <submittedName>
        <fullName evidence="1">Uncharacterized protein</fullName>
    </submittedName>
</protein>
<dbReference type="AlphaFoldDB" id="C0GEB3"/>
<keyword evidence="2" id="KW-1185">Reference proteome</keyword>
<proteinExistence type="predicted"/>
<evidence type="ECO:0000313" key="1">
    <source>
        <dbReference type="EMBL" id="EEG78407.1"/>
    </source>
</evidence>
<reference evidence="1 2" key="1">
    <citation type="submission" date="2009-02" db="EMBL/GenBank/DDBJ databases">
        <title>Sequencing of the draft genome and assembly of Dethiobacter alkaliphilus AHT 1.</title>
        <authorList>
            <consortium name="US DOE Joint Genome Institute (JGI-PGF)"/>
            <person name="Lucas S."/>
            <person name="Copeland A."/>
            <person name="Lapidus A."/>
            <person name="Glavina del Rio T."/>
            <person name="Dalin E."/>
            <person name="Tice H."/>
            <person name="Bruce D."/>
            <person name="Goodwin L."/>
            <person name="Pitluck S."/>
            <person name="Larimer F."/>
            <person name="Land M.L."/>
            <person name="Hauser L."/>
            <person name="Muyzer G."/>
        </authorList>
    </citation>
    <scope>NUCLEOTIDE SEQUENCE [LARGE SCALE GENOMIC DNA]</scope>
    <source>
        <strain evidence="1 2">AHT 1</strain>
    </source>
</reference>
<evidence type="ECO:0000313" key="2">
    <source>
        <dbReference type="Proteomes" id="UP000006443"/>
    </source>
</evidence>
<organism evidence="1 2">
    <name type="scientific">Dethiobacter alkaliphilus AHT 1</name>
    <dbReference type="NCBI Taxonomy" id="555088"/>
    <lineage>
        <taxon>Bacteria</taxon>
        <taxon>Bacillati</taxon>
        <taxon>Bacillota</taxon>
        <taxon>Dethiobacteria</taxon>
        <taxon>Dethiobacterales</taxon>
        <taxon>Dethiobacteraceae</taxon>
        <taxon>Dethiobacter</taxon>
    </lineage>
</organism>
<dbReference type="STRING" id="555088.DealDRAFT_0822"/>
<gene>
    <name evidence="1" type="ORF">DealDRAFT_0822</name>
</gene>
<comment type="caution">
    <text evidence="1">The sequence shown here is derived from an EMBL/GenBank/DDBJ whole genome shotgun (WGS) entry which is preliminary data.</text>
</comment>
<accession>C0GEB3</accession>
<dbReference type="EMBL" id="ACJM01000003">
    <property type="protein sequence ID" value="EEG78407.1"/>
    <property type="molecule type" value="Genomic_DNA"/>
</dbReference>
<sequence length="250" mass="29276">MGFIDFFKNKLRSQANKADPFGDNAYQENHDYFTEKKCPNCQFILKQVNKKNNCPSCKETIIVDRHYKTKKKMLLTKEQAERLAIEKKHFDDLNWATKLAEKMELSTREISAMAKSTQVNTKFSVLWNRANDMAMNYAQKSKWQSYRDMRLMMAEITHKDHKLQKALEFYLAVCYLDLNGPDDSAPYEAKKGDIKQSIINTIREICTELGITPDRLEEIYVSCNLPEKNSFIPLSPQETWPQFLKAYKKT</sequence>
<dbReference type="Proteomes" id="UP000006443">
    <property type="component" value="Unassembled WGS sequence"/>
</dbReference>
<name>C0GEB3_DETAL</name>